<sequence>MLDLVARRGHQVVQAIDGQDHGDEYQEDLAHGASVPTRFQWRGPVAQASTGPGGVPAEELEFEA</sequence>
<protein>
    <submittedName>
        <fullName evidence="1">Uncharacterized protein</fullName>
    </submittedName>
</protein>
<dbReference type="EMBL" id="BJZQ01000002">
    <property type="protein sequence ID" value="GEO88434.1"/>
    <property type="molecule type" value="Genomic_DNA"/>
</dbReference>
<dbReference type="Proteomes" id="UP000321769">
    <property type="component" value="Unassembled WGS sequence"/>
</dbReference>
<name>A0A512HSJ9_9ACTN</name>
<accession>A0A512HSJ9</accession>
<gene>
    <name evidence="1" type="ORF">AFL01nite_07610</name>
</gene>
<organism evidence="1 2">
    <name type="scientific">Aeromicrobium flavum</name>
    <dbReference type="NCBI Taxonomy" id="416568"/>
    <lineage>
        <taxon>Bacteria</taxon>
        <taxon>Bacillati</taxon>
        <taxon>Actinomycetota</taxon>
        <taxon>Actinomycetes</taxon>
        <taxon>Propionibacteriales</taxon>
        <taxon>Nocardioidaceae</taxon>
        <taxon>Aeromicrobium</taxon>
    </lineage>
</organism>
<evidence type="ECO:0000313" key="1">
    <source>
        <dbReference type="EMBL" id="GEO88434.1"/>
    </source>
</evidence>
<reference evidence="1 2" key="1">
    <citation type="submission" date="2019-07" db="EMBL/GenBank/DDBJ databases">
        <title>Whole genome shotgun sequence of Aeromicrobium flavum NBRC 107625.</title>
        <authorList>
            <person name="Hosoyama A."/>
            <person name="Uohara A."/>
            <person name="Ohji S."/>
            <person name="Ichikawa N."/>
        </authorList>
    </citation>
    <scope>NUCLEOTIDE SEQUENCE [LARGE SCALE GENOMIC DNA]</scope>
    <source>
        <strain evidence="1 2">NBRC 107625</strain>
    </source>
</reference>
<evidence type="ECO:0000313" key="2">
    <source>
        <dbReference type="Proteomes" id="UP000321769"/>
    </source>
</evidence>
<proteinExistence type="predicted"/>
<dbReference type="AlphaFoldDB" id="A0A512HSJ9"/>
<comment type="caution">
    <text evidence="1">The sequence shown here is derived from an EMBL/GenBank/DDBJ whole genome shotgun (WGS) entry which is preliminary data.</text>
</comment>
<keyword evidence="2" id="KW-1185">Reference proteome</keyword>